<evidence type="ECO:0000256" key="2">
    <source>
        <dbReference type="ARBA" id="ARBA00022771"/>
    </source>
</evidence>
<dbReference type="Pfam" id="PF18044">
    <property type="entry name" value="zf-CCCH_4"/>
    <property type="match status" value="1"/>
</dbReference>
<evidence type="ECO:0000259" key="6">
    <source>
        <dbReference type="PROSITE" id="PS50103"/>
    </source>
</evidence>
<dbReference type="InterPro" id="IPR000571">
    <property type="entry name" value="Znf_CCCH"/>
</dbReference>
<dbReference type="InterPro" id="IPR036855">
    <property type="entry name" value="Znf_CCCH_sf"/>
</dbReference>
<dbReference type="EMBL" id="CAJMWV010003083">
    <property type="protein sequence ID" value="CAE6475921.1"/>
    <property type="molecule type" value="Genomic_DNA"/>
</dbReference>
<evidence type="ECO:0000256" key="4">
    <source>
        <dbReference type="PROSITE-ProRule" id="PRU00723"/>
    </source>
</evidence>
<comment type="caution">
    <text evidence="7">The sequence shown here is derived from an EMBL/GenBank/DDBJ whole genome shotgun (WGS) entry which is preliminary data.</text>
</comment>
<evidence type="ECO:0000256" key="5">
    <source>
        <dbReference type="SAM" id="MobiDB-lite"/>
    </source>
</evidence>
<keyword evidence="1 4" id="KW-0479">Metal-binding</keyword>
<dbReference type="GO" id="GO:0008270">
    <property type="term" value="F:zinc ion binding"/>
    <property type="evidence" value="ECO:0007669"/>
    <property type="project" value="UniProtKB-KW"/>
</dbReference>
<keyword evidence="3 4" id="KW-0862">Zinc</keyword>
<reference evidence="7" key="1">
    <citation type="submission" date="2021-01" db="EMBL/GenBank/DDBJ databases">
        <authorList>
            <person name="Kaushik A."/>
        </authorList>
    </citation>
    <scope>NUCLEOTIDE SEQUENCE</scope>
    <source>
        <strain evidence="7">AG3-1AP</strain>
    </source>
</reference>
<evidence type="ECO:0000313" key="7">
    <source>
        <dbReference type="EMBL" id="CAE6475921.1"/>
    </source>
</evidence>
<feature type="region of interest" description="Disordered" evidence="5">
    <location>
        <begin position="32"/>
        <end position="52"/>
    </location>
</feature>
<dbReference type="AlphaFoldDB" id="A0A8H3C9C2"/>
<dbReference type="SUPFAM" id="SSF90229">
    <property type="entry name" value="CCCH zinc finger"/>
    <property type="match status" value="1"/>
</dbReference>
<evidence type="ECO:0000256" key="3">
    <source>
        <dbReference type="ARBA" id="ARBA00022833"/>
    </source>
</evidence>
<proteinExistence type="predicted"/>
<feature type="zinc finger region" description="C3H1-type" evidence="4">
    <location>
        <begin position="4"/>
        <end position="32"/>
    </location>
</feature>
<sequence>MPRGKSTGLCRFFSRPEGCRFGDSCRFEHISESRPPSPQDLTTYMNNQSLPPDYSTIRDSPIKYKRDAKYYCLDDMGVFLVDGTLFKVHASQVFGPRPASVPSPIQGIDPTYIEDILPRVPISSDSNPIPLPRVTGEQFGNYLLAITCRPGDVGYSTFVTGYSEHWGRARLQDVYTLYVNIATLSRLFGMAKIEEWAMNMLHSIFANPHETLAEIALLDWSADSLLHLRTLARNTGLDRSTMRFVQYFVSVNLNDANPPSPNARACVDLYNATKSSGVDTALFGCVFLKLLSLGHRSRVWSQCVTNKDRAILYAAQVQLVNASKELKDLEWLKPNPPPISRAEPKLCTSCETKTAAIWKKGFGQLGQGLGSTLPFEDISILSQVAKIHFEFHQQWKDKLKYCCGYAGRCLLLSPNELPGFLDENIRKLYEEVTSRYKELTGEV</sequence>
<gene>
    <name evidence="7" type="ORF">RDB_LOCUS92434</name>
</gene>
<dbReference type="OrthoDB" id="3240243at2759"/>
<feature type="domain" description="C3H1-type" evidence="6">
    <location>
        <begin position="4"/>
        <end position="32"/>
    </location>
</feature>
<name>A0A8H3C9C2_9AGAM</name>
<dbReference type="Proteomes" id="UP000663831">
    <property type="component" value="Unassembled WGS sequence"/>
</dbReference>
<dbReference type="PROSITE" id="PS50103">
    <property type="entry name" value="ZF_C3H1"/>
    <property type="match status" value="1"/>
</dbReference>
<keyword evidence="2 4" id="KW-0863">Zinc-finger</keyword>
<accession>A0A8H3C9C2</accession>
<protein>
    <recommendedName>
        <fullName evidence="6">C3H1-type domain-containing protein</fullName>
    </recommendedName>
</protein>
<dbReference type="Gene3D" id="4.10.1000.10">
    <property type="entry name" value="Zinc finger, CCCH-type"/>
    <property type="match status" value="1"/>
</dbReference>
<evidence type="ECO:0000256" key="1">
    <source>
        <dbReference type="ARBA" id="ARBA00022723"/>
    </source>
</evidence>
<dbReference type="InterPro" id="IPR041367">
    <property type="entry name" value="Znf-CCCH_4"/>
</dbReference>
<evidence type="ECO:0000313" key="8">
    <source>
        <dbReference type="Proteomes" id="UP000663831"/>
    </source>
</evidence>
<feature type="compositionally biased region" description="Polar residues" evidence="5">
    <location>
        <begin position="39"/>
        <end position="50"/>
    </location>
</feature>
<organism evidence="7 8">
    <name type="scientific">Rhizoctonia solani</name>
    <dbReference type="NCBI Taxonomy" id="456999"/>
    <lineage>
        <taxon>Eukaryota</taxon>
        <taxon>Fungi</taxon>
        <taxon>Dikarya</taxon>
        <taxon>Basidiomycota</taxon>
        <taxon>Agaricomycotina</taxon>
        <taxon>Agaricomycetes</taxon>
        <taxon>Cantharellales</taxon>
        <taxon>Ceratobasidiaceae</taxon>
        <taxon>Rhizoctonia</taxon>
    </lineage>
</organism>